<keyword evidence="2" id="KW-1185">Reference proteome</keyword>
<sequence>MRVLVYLWASVVLLSCSGKPIDNAMKEKVVLEEIVYLRTEGLMLLEKLVDHCPSDDECIMGTKVLNFYSETQPNLVGLCENKKLNLSLSTYEEISNEVEKLVQDSSSYYEFLLEKLVTNLHNQKDIYLRILQDKELESLHYYTLDSYLQMVCFIEDYKNMITKTYMLN</sequence>
<dbReference type="OrthoDB" id="710424at2"/>
<comment type="caution">
    <text evidence="1">The sequence shown here is derived from an EMBL/GenBank/DDBJ whole genome shotgun (WGS) entry which is preliminary data.</text>
</comment>
<proteinExistence type="predicted"/>
<dbReference type="AlphaFoldDB" id="A0A4R3VVN6"/>
<dbReference type="PROSITE" id="PS51257">
    <property type="entry name" value="PROKAR_LIPOPROTEIN"/>
    <property type="match status" value="1"/>
</dbReference>
<dbReference type="RefSeq" id="WP_132778369.1">
    <property type="nucleotide sequence ID" value="NZ_SMBZ01000036.1"/>
</dbReference>
<reference evidence="1 2" key="1">
    <citation type="submission" date="2019-03" db="EMBL/GenBank/DDBJ databases">
        <title>Genomic Encyclopedia of Type Strains, Phase IV (KMG-IV): sequencing the most valuable type-strain genomes for metagenomic binning, comparative biology and taxonomic classification.</title>
        <authorList>
            <person name="Goeker M."/>
        </authorList>
    </citation>
    <scope>NUCLEOTIDE SEQUENCE [LARGE SCALE GENOMIC DNA]</scope>
    <source>
        <strain evidence="1 2">DSM 22362</strain>
    </source>
</reference>
<dbReference type="EMBL" id="SMBZ01000036">
    <property type="protein sequence ID" value="TCV10183.1"/>
    <property type="molecule type" value="Genomic_DNA"/>
</dbReference>
<gene>
    <name evidence="1" type="ORF">EDC17_103628</name>
</gene>
<dbReference type="Proteomes" id="UP000295197">
    <property type="component" value="Unassembled WGS sequence"/>
</dbReference>
<name>A0A4R3VVN6_9SPHI</name>
<organism evidence="1 2">
    <name type="scientific">Sphingobacterium alimentarium</name>
    <dbReference type="NCBI Taxonomy" id="797292"/>
    <lineage>
        <taxon>Bacteria</taxon>
        <taxon>Pseudomonadati</taxon>
        <taxon>Bacteroidota</taxon>
        <taxon>Sphingobacteriia</taxon>
        <taxon>Sphingobacteriales</taxon>
        <taxon>Sphingobacteriaceae</taxon>
        <taxon>Sphingobacterium</taxon>
    </lineage>
</organism>
<evidence type="ECO:0000313" key="2">
    <source>
        <dbReference type="Proteomes" id="UP000295197"/>
    </source>
</evidence>
<accession>A0A4R3VVN6</accession>
<evidence type="ECO:0000313" key="1">
    <source>
        <dbReference type="EMBL" id="TCV10183.1"/>
    </source>
</evidence>
<protein>
    <submittedName>
        <fullName evidence="1">Uncharacterized protein</fullName>
    </submittedName>
</protein>